<dbReference type="CDD" id="cd03244">
    <property type="entry name" value="ABCC_MRP_domain2"/>
    <property type="match status" value="1"/>
</dbReference>
<dbReference type="GeneID" id="106151549"/>
<dbReference type="InterPro" id="IPR050173">
    <property type="entry name" value="ABC_transporter_C-like"/>
</dbReference>
<dbReference type="SUPFAM" id="SSF90123">
    <property type="entry name" value="ABC transporter transmembrane region"/>
    <property type="match status" value="2"/>
</dbReference>
<keyword evidence="5" id="KW-0547">Nucleotide-binding</keyword>
<feature type="domain" description="ABC transporter" evidence="11">
    <location>
        <begin position="1087"/>
        <end position="1320"/>
    </location>
</feature>
<evidence type="ECO:0000256" key="5">
    <source>
        <dbReference type="ARBA" id="ARBA00022741"/>
    </source>
</evidence>
<feature type="compositionally biased region" description="Basic and acidic residues" evidence="9">
    <location>
        <begin position="712"/>
        <end position="722"/>
    </location>
</feature>
<feature type="transmembrane region" description="Helical" evidence="10">
    <location>
        <begin position="87"/>
        <end position="109"/>
    </location>
</feature>
<dbReference type="GO" id="GO:0016020">
    <property type="term" value="C:membrane"/>
    <property type="evidence" value="ECO:0007669"/>
    <property type="project" value="UniProtKB-SubCell"/>
</dbReference>
<reference evidence="14" key="1">
    <citation type="submission" date="2025-08" db="UniProtKB">
        <authorList>
            <consortium name="RefSeq"/>
        </authorList>
    </citation>
    <scope>IDENTIFICATION</scope>
    <source>
        <tissue evidence="14">Gonads</tissue>
    </source>
</reference>
<feature type="domain" description="ABC transmembrane type-1" evidence="12">
    <location>
        <begin position="808"/>
        <end position="1051"/>
    </location>
</feature>
<dbReference type="InterPro" id="IPR003439">
    <property type="entry name" value="ABC_transporter-like_ATP-bd"/>
</dbReference>
<dbReference type="Gene3D" id="3.40.50.300">
    <property type="entry name" value="P-loop containing nucleotide triphosphate hydrolases"/>
    <property type="match status" value="2"/>
</dbReference>
<dbReference type="KEGG" id="lak:106151549"/>
<dbReference type="FunFam" id="3.40.50.300:FF:001726">
    <property type="entry name" value="Multidrug resistance-associated protein 4"/>
    <property type="match status" value="1"/>
</dbReference>
<dbReference type="Gene3D" id="1.20.1560.10">
    <property type="entry name" value="ABC transporter type 1, transmembrane domain"/>
    <property type="match status" value="2"/>
</dbReference>
<keyword evidence="3" id="KW-0813">Transport</keyword>
<evidence type="ECO:0000256" key="1">
    <source>
        <dbReference type="ARBA" id="ARBA00004141"/>
    </source>
</evidence>
<dbReference type="PROSITE" id="PS50893">
    <property type="entry name" value="ABC_TRANSPORTER_2"/>
    <property type="match status" value="2"/>
</dbReference>
<keyword evidence="4 10" id="KW-0812">Transmembrane</keyword>
<evidence type="ECO:0000256" key="3">
    <source>
        <dbReference type="ARBA" id="ARBA00022448"/>
    </source>
</evidence>
<dbReference type="PROSITE" id="PS50929">
    <property type="entry name" value="ABC_TM1F"/>
    <property type="match status" value="2"/>
</dbReference>
<feature type="transmembrane region" description="Helical" evidence="10">
    <location>
        <begin position="894"/>
        <end position="922"/>
    </location>
</feature>
<dbReference type="PANTHER" id="PTHR24223">
    <property type="entry name" value="ATP-BINDING CASSETTE SUB-FAMILY C"/>
    <property type="match status" value="1"/>
</dbReference>
<dbReference type="InterPro" id="IPR011527">
    <property type="entry name" value="ABC1_TM_dom"/>
</dbReference>
<evidence type="ECO:0000256" key="8">
    <source>
        <dbReference type="ARBA" id="ARBA00023136"/>
    </source>
</evidence>
<organism evidence="13 14">
    <name type="scientific">Lingula anatina</name>
    <name type="common">Brachiopod</name>
    <name type="synonym">Lingula unguis</name>
    <dbReference type="NCBI Taxonomy" id="7574"/>
    <lineage>
        <taxon>Eukaryota</taxon>
        <taxon>Metazoa</taxon>
        <taxon>Spiralia</taxon>
        <taxon>Lophotrochozoa</taxon>
        <taxon>Brachiopoda</taxon>
        <taxon>Linguliformea</taxon>
        <taxon>Lingulata</taxon>
        <taxon>Lingulida</taxon>
        <taxon>Linguloidea</taxon>
        <taxon>Lingulidae</taxon>
        <taxon>Lingula</taxon>
    </lineage>
</organism>
<evidence type="ECO:0000313" key="13">
    <source>
        <dbReference type="Proteomes" id="UP000085678"/>
    </source>
</evidence>
<feature type="domain" description="ABC transporter" evidence="11">
    <location>
        <begin position="441"/>
        <end position="663"/>
    </location>
</feature>
<dbReference type="PANTHER" id="PTHR24223:SF456">
    <property type="entry name" value="MULTIDRUG RESISTANCE-ASSOCIATED PROTEIN LETHAL(2)03659"/>
    <property type="match status" value="1"/>
</dbReference>
<dbReference type="RefSeq" id="XP_023930231.1">
    <property type="nucleotide sequence ID" value="XM_024074463.1"/>
</dbReference>
<feature type="transmembrane region" description="Helical" evidence="10">
    <location>
        <begin position="808"/>
        <end position="834"/>
    </location>
</feature>
<keyword evidence="6" id="KW-0067">ATP-binding</keyword>
<comment type="subcellular location">
    <subcellularLocation>
        <location evidence="1">Membrane</location>
        <topology evidence="1">Multi-pass membrane protein</topology>
    </subcellularLocation>
</comment>
<feature type="domain" description="ABC transmembrane type-1" evidence="12">
    <location>
        <begin position="130"/>
        <end position="388"/>
    </location>
</feature>
<evidence type="ECO:0000256" key="7">
    <source>
        <dbReference type="ARBA" id="ARBA00022989"/>
    </source>
</evidence>
<dbReference type="PROSITE" id="PS00211">
    <property type="entry name" value="ABC_TRANSPORTER_1"/>
    <property type="match status" value="2"/>
</dbReference>
<feature type="transmembrane region" description="Helical" evidence="10">
    <location>
        <begin position="270"/>
        <end position="289"/>
    </location>
</feature>
<gene>
    <name evidence="14" type="primary">LOC106151549</name>
</gene>
<evidence type="ECO:0000256" key="6">
    <source>
        <dbReference type="ARBA" id="ARBA00022840"/>
    </source>
</evidence>
<dbReference type="GO" id="GO:0140359">
    <property type="term" value="F:ABC-type transporter activity"/>
    <property type="evidence" value="ECO:0007669"/>
    <property type="project" value="InterPro"/>
</dbReference>
<dbReference type="InterPro" id="IPR003593">
    <property type="entry name" value="AAA+_ATPase"/>
</dbReference>
<dbReference type="InterPro" id="IPR027417">
    <property type="entry name" value="P-loop_NTPase"/>
</dbReference>
<feature type="transmembrane region" description="Helical" evidence="10">
    <location>
        <begin position="1020"/>
        <end position="1043"/>
    </location>
</feature>
<dbReference type="Proteomes" id="UP000085678">
    <property type="component" value="Unplaced"/>
</dbReference>
<evidence type="ECO:0000259" key="12">
    <source>
        <dbReference type="PROSITE" id="PS50929"/>
    </source>
</evidence>
<dbReference type="GO" id="GO:0016887">
    <property type="term" value="F:ATP hydrolysis activity"/>
    <property type="evidence" value="ECO:0007669"/>
    <property type="project" value="InterPro"/>
</dbReference>
<dbReference type="OrthoDB" id="6500128at2759"/>
<evidence type="ECO:0000256" key="4">
    <source>
        <dbReference type="ARBA" id="ARBA00022692"/>
    </source>
</evidence>
<protein>
    <submittedName>
        <fullName evidence="14">Multidrug resistance-associated protein 4</fullName>
    </submittedName>
</protein>
<feature type="transmembrane region" description="Helical" evidence="10">
    <location>
        <begin position="239"/>
        <end position="264"/>
    </location>
</feature>
<dbReference type="GO" id="GO:0005524">
    <property type="term" value="F:ATP binding"/>
    <property type="evidence" value="ECO:0007669"/>
    <property type="project" value="UniProtKB-KW"/>
</dbReference>
<dbReference type="InterPro" id="IPR017871">
    <property type="entry name" value="ABC_transporter-like_CS"/>
</dbReference>
<dbReference type="CDD" id="cd03250">
    <property type="entry name" value="ABCC_MRP_domain1"/>
    <property type="match status" value="1"/>
</dbReference>
<dbReference type="FunFam" id="3.40.50.300:FF:000163">
    <property type="entry name" value="Multidrug resistance-associated protein member 4"/>
    <property type="match status" value="1"/>
</dbReference>
<feature type="transmembrane region" description="Helical" evidence="10">
    <location>
        <begin position="992"/>
        <end position="1013"/>
    </location>
</feature>
<sequence>MVPTMEKERMTKRPSPMLSANILSKMLFWWLNPLLTKGKENKLVVEDMFNILPEDGSAHLSIALERAWNKELKMAELRGSKPSFMKALFRAFPLSFATVGCIAFLEVHYAYTMCHYIQKSLIVLFGTYPFFFLFQQQVSLVIQTILLRGLIRYFSPESNMTQWEGYMYATGVSLMYLLSVVFHHLCFFKAGKLGMQVRIACCSMVYKKTLRLSQAGLSETTPGHIVNLISNDVNKFDKALLYINFAWIFPIVIIIVFVILWNIIGPSCLAGFALLLLLAPTNIGLGTLYGKLRTKTAVRTDKRIRIMSELISGMRAVKMYCWEKPFAAIISQLRREEIKYIRFTSYARGISASPTLFTTNIMMLSNIVAYIMGGNTLTPESVFTMLALYNSTWFLTNSALPLAIQHGSEAKVTIRRIQNFLLLDELDRGDTGASSSAAVGILVNNITAYWNMRLGPTLKDIKFELLGNELVAVIGPVGAGKSSLLMAILKELPVTSGRIHTRGSIAYVPQQPWVYSASLRQNVLFGKEFNQKRYWDVIQACALNKDIEDLPHGDHTLVGERGVNLSGGQKARVCLARALYFDADVYLLDDPLNAVDTVVGKHIFERCINGFLKGKPRILVTHQLQYIQAADKILVLKKGETVGLGTYPELTAAGIDFVSLVTHYNKHAEEDDTPELPALNSPRIESSAKHFRKKPSSAMGKPTAETNGRSLDLTEKKVDQPEEMRSEGTIGWRVYMAFLSACGGPPAIISIALFNISCAVVLASSDWWLAHWSNQEEERMNMLSQTAVDGTNEATKGNMASHDIMHGIYIYLGLVSGLVVLSIGRHMSFYALCVNASQKLHDKMFDSVVRAPIYLFDNNPVGRILNRFSKDVGQIDDFLPAIFDDVLRNLSIKILGVIVIVVIVIPWILIPTVLLLALFIYINHFYLATSRDIKRLEGTTRSPVISHLSATLQGLSTVRAFNAGDEFSSEFDNHQDTHTRAWFLFLSLSRWLGTRLDLISAAFTISVCFICVIAKENLSLTAGLAGLVVTYSISLLFSFQWGVRQSAELENQMTSVERVMEYSQLEPEAALETDAKPPSDWPQHGAITGKQVSFHYGDFGPLVLRHLDFDIKPKEKVGIVGRTGAGKSSFVNMLFRMVELGGTVTIDGVDISKIGLHELRGNISIIPQDPILFSGPIRRNLDPFNTFSDVHIWGALEQVQLKTMISSLPGQLQYVLSEDGSNLSVGQRQLLCLARAILKKNKILVLDEATANVDTRTDRLIQQTIREKFKECTVLTIAHRLHTIMDSDRVMVFGEGKIQEFDEPFILLQEKNSALCELVDQTGRHNGDMLRKMAQQAHMSKKRSWTQLL</sequence>
<dbReference type="STRING" id="7574.A0A2R2MJ30"/>
<dbReference type="Pfam" id="PF00005">
    <property type="entry name" value="ABC_tran"/>
    <property type="match status" value="2"/>
</dbReference>
<dbReference type="InParanoid" id="A0A2R2MJ30"/>
<evidence type="ECO:0000256" key="10">
    <source>
        <dbReference type="SAM" id="Phobius"/>
    </source>
</evidence>
<dbReference type="SUPFAM" id="SSF52540">
    <property type="entry name" value="P-loop containing nucleoside triphosphate hydrolases"/>
    <property type="match status" value="2"/>
</dbReference>
<evidence type="ECO:0000256" key="2">
    <source>
        <dbReference type="ARBA" id="ARBA00009726"/>
    </source>
</evidence>
<evidence type="ECO:0000313" key="14">
    <source>
        <dbReference type="RefSeq" id="XP_023930231.1"/>
    </source>
</evidence>
<dbReference type="InterPro" id="IPR036640">
    <property type="entry name" value="ABC1_TM_sf"/>
</dbReference>
<dbReference type="FunCoup" id="A0A2R2MJ30">
    <property type="interactions" value="536"/>
</dbReference>
<evidence type="ECO:0000259" key="11">
    <source>
        <dbReference type="PROSITE" id="PS50893"/>
    </source>
</evidence>
<feature type="transmembrane region" description="Helical" evidence="10">
    <location>
        <begin position="121"/>
        <end position="146"/>
    </location>
</feature>
<feature type="transmembrane region" description="Helical" evidence="10">
    <location>
        <begin position="734"/>
        <end position="763"/>
    </location>
</feature>
<dbReference type="SMART" id="SM00382">
    <property type="entry name" value="AAA"/>
    <property type="match status" value="2"/>
</dbReference>
<dbReference type="FunFam" id="1.20.1560.10:FF:000026">
    <property type="entry name" value="Multidrug resistance-associated protein lethal(2)03659"/>
    <property type="match status" value="1"/>
</dbReference>
<keyword evidence="8 10" id="KW-0472">Membrane</keyword>
<evidence type="ECO:0000256" key="9">
    <source>
        <dbReference type="SAM" id="MobiDB-lite"/>
    </source>
</evidence>
<comment type="similarity">
    <text evidence="2">Belongs to the ABC transporter superfamily. ABCC family. Conjugate transporter (TC 3.A.1.208) subfamily.</text>
</comment>
<feature type="region of interest" description="Disordered" evidence="9">
    <location>
        <begin position="690"/>
        <end position="722"/>
    </location>
</feature>
<dbReference type="FunFam" id="1.20.1560.10:FF:000014">
    <property type="entry name" value="Multidrug resistance-associated protein member 4"/>
    <property type="match status" value="1"/>
</dbReference>
<feature type="transmembrane region" description="Helical" evidence="10">
    <location>
        <begin position="166"/>
        <end position="188"/>
    </location>
</feature>
<keyword evidence="13" id="KW-1185">Reference proteome</keyword>
<keyword evidence="7 10" id="KW-1133">Transmembrane helix</keyword>
<dbReference type="Pfam" id="PF00664">
    <property type="entry name" value="ABC_membrane"/>
    <property type="match status" value="2"/>
</dbReference>
<name>A0A2R2MJ30_LINAN</name>
<proteinExistence type="inferred from homology"/>
<accession>A0A2R2MJ30</accession>